<comment type="caution">
    <text evidence="10">Lacks conserved residue(s) required for the propagation of feature annotation.</text>
</comment>
<feature type="domain" description="YjeF N-terminal" evidence="11">
    <location>
        <begin position="56"/>
        <end position="263"/>
    </location>
</feature>
<dbReference type="NCBIfam" id="TIGR00197">
    <property type="entry name" value="yjeF_nterm"/>
    <property type="match status" value="1"/>
</dbReference>
<comment type="cofactor">
    <cofactor evidence="10">
        <name>K(+)</name>
        <dbReference type="ChEBI" id="CHEBI:29103"/>
    </cofactor>
    <text evidence="10">Binds 1 potassium ion per subunit.</text>
</comment>
<dbReference type="InterPro" id="IPR036652">
    <property type="entry name" value="YjeF_N_dom_sf"/>
</dbReference>
<dbReference type="PANTHER" id="PTHR13232:SF10">
    <property type="entry name" value="NAD(P)H-HYDRATE EPIMERASE"/>
    <property type="match status" value="1"/>
</dbReference>
<proteinExistence type="inferred from homology"/>
<dbReference type="InterPro" id="IPR004443">
    <property type="entry name" value="YjeF_N_dom"/>
</dbReference>
<evidence type="ECO:0000256" key="7">
    <source>
        <dbReference type="ARBA" id="ARBA00022958"/>
    </source>
</evidence>
<keyword evidence="6" id="KW-0521">NADP</keyword>
<feature type="binding site" evidence="10">
    <location>
        <position position="171"/>
    </location>
    <ligand>
        <name>K(+)</name>
        <dbReference type="ChEBI" id="CHEBI:29103"/>
    </ligand>
</feature>
<dbReference type="InterPro" id="IPR032976">
    <property type="entry name" value="YJEFN_prot_NAXE-like"/>
</dbReference>
<evidence type="ECO:0000256" key="6">
    <source>
        <dbReference type="ARBA" id="ARBA00022857"/>
    </source>
</evidence>
<evidence type="ECO:0000256" key="10">
    <source>
        <dbReference type="HAMAP-Rule" id="MF_03159"/>
    </source>
</evidence>
<gene>
    <name evidence="13" type="primary">LOC117147702</name>
</gene>
<feature type="binding site" evidence="10">
    <location>
        <begin position="106"/>
        <end position="110"/>
    </location>
    <ligand>
        <name>(6S)-NADPHX</name>
        <dbReference type="ChEBI" id="CHEBI:64076"/>
    </ligand>
</feature>
<dbReference type="GeneID" id="117147702"/>
<dbReference type="RefSeq" id="XP_033170581.1">
    <property type="nucleotide sequence ID" value="XM_033314690.1"/>
</dbReference>
<evidence type="ECO:0000256" key="8">
    <source>
        <dbReference type="ARBA" id="ARBA00023027"/>
    </source>
</evidence>
<sequence>MSLICRRLGSSLRPIARTLHPLLARKSIEAQRSPLKNKRFYAGKRMDLKYLNQKEAIAVDQELFNEYKFSVDQLMELAGLSCAHAVAKCFSAEKHPRILVCCGPGNNGGDGLVAARHLALMGYTPTIYYPKPTAKPLFENLSHQCQQMDICDVKECPSVESAARDYDLILDALFGFSFKPPVRADFVAVVELMQQTKLPIASVDIPSGWDVEKGKLTECDVEPALLISLTAPKLCARQFRGEHHYLGGRFVPPALQRKYELNLPVYPGNELCVKL</sequence>
<dbReference type="FunFam" id="3.40.50.10260:FF:000013">
    <property type="entry name" value="NAD(P)H-hydrate epimerase"/>
    <property type="match status" value="1"/>
</dbReference>
<protein>
    <recommendedName>
        <fullName evidence="3 10">NAD(P)H-hydrate epimerase</fullName>
        <ecNumber evidence="3 10">5.1.99.6</ecNumber>
    </recommendedName>
    <alternativeName>
        <fullName evidence="10">NAD(P)HX epimerase</fullName>
    </alternativeName>
</protein>
<dbReference type="GO" id="GO:0052856">
    <property type="term" value="F:NAD(P)HX epimerase activity"/>
    <property type="evidence" value="ECO:0007669"/>
    <property type="project" value="UniProtKB-UniRule"/>
</dbReference>
<feature type="binding site" evidence="10">
    <location>
        <position position="204"/>
    </location>
    <ligand>
        <name>(6S)-NADPHX</name>
        <dbReference type="ChEBI" id="CHEBI:64076"/>
    </ligand>
</feature>
<keyword evidence="4 10" id="KW-0479">Metal-binding</keyword>
<keyword evidence="8 10" id="KW-0520">NAD</keyword>
<feature type="binding site" evidence="10">
    <location>
        <position position="207"/>
    </location>
    <ligand>
        <name>K(+)</name>
        <dbReference type="ChEBI" id="CHEBI:29103"/>
    </ligand>
</feature>
<evidence type="ECO:0000313" key="13">
    <source>
        <dbReference type="RefSeq" id="XP_033170581.1"/>
    </source>
</evidence>
<keyword evidence="5 10" id="KW-0547">Nucleotide-binding</keyword>
<evidence type="ECO:0000256" key="3">
    <source>
        <dbReference type="ARBA" id="ARBA00012228"/>
    </source>
</evidence>
<keyword evidence="12" id="KW-1185">Reference proteome</keyword>
<name>A0A6P8L5H6_DROMA</name>
<dbReference type="PROSITE" id="PS51385">
    <property type="entry name" value="YJEF_N"/>
    <property type="match status" value="1"/>
</dbReference>
<evidence type="ECO:0000256" key="4">
    <source>
        <dbReference type="ARBA" id="ARBA00022723"/>
    </source>
</evidence>
<dbReference type="CTD" id="128240"/>
<dbReference type="GO" id="GO:0046872">
    <property type="term" value="F:metal ion binding"/>
    <property type="evidence" value="ECO:0007669"/>
    <property type="project" value="UniProtKB-KW"/>
</dbReference>
<dbReference type="Gene3D" id="3.40.50.10260">
    <property type="entry name" value="YjeF N-terminal domain"/>
    <property type="match status" value="1"/>
</dbReference>
<dbReference type="PANTHER" id="PTHR13232">
    <property type="entry name" value="NAD(P)H-HYDRATE EPIMERASE"/>
    <property type="match status" value="1"/>
</dbReference>
<dbReference type="SUPFAM" id="SSF64153">
    <property type="entry name" value="YjeF N-terminal domain-like"/>
    <property type="match status" value="1"/>
</dbReference>
<evidence type="ECO:0000256" key="2">
    <source>
        <dbReference type="ARBA" id="ARBA00000909"/>
    </source>
</evidence>
<dbReference type="HAMAP" id="MF_01966">
    <property type="entry name" value="NADHX_epimerase"/>
    <property type="match status" value="1"/>
</dbReference>
<keyword evidence="9 10" id="KW-0413">Isomerase</keyword>
<feature type="binding site" evidence="10">
    <location>
        <position position="107"/>
    </location>
    <ligand>
        <name>K(+)</name>
        <dbReference type="ChEBI" id="CHEBI:29103"/>
    </ligand>
</feature>
<evidence type="ECO:0000256" key="9">
    <source>
        <dbReference type="ARBA" id="ARBA00023235"/>
    </source>
</evidence>
<keyword evidence="7 10" id="KW-0630">Potassium</keyword>
<dbReference type="Pfam" id="PF03853">
    <property type="entry name" value="YjeF_N"/>
    <property type="match status" value="1"/>
</dbReference>
<comment type="function">
    <text evidence="10">Catalyzes the epimerization of the S- and R-forms of NAD(P)HX, a damaged form of NAD(P)H that is a result of enzymatic or heat-dependent hydration. This is a prerequisite for the S-specific NAD(P)H-hydrate dehydratase to allow the repair of both epimers of NAD(P)HX.</text>
</comment>
<evidence type="ECO:0000259" key="11">
    <source>
        <dbReference type="PROSITE" id="PS51385"/>
    </source>
</evidence>
<feature type="binding site" evidence="10">
    <location>
        <begin position="175"/>
        <end position="181"/>
    </location>
    <ligand>
        <name>(6S)-NADPHX</name>
        <dbReference type="ChEBI" id="CHEBI:64076"/>
    </ligand>
</feature>
<dbReference type="Proteomes" id="UP000515162">
    <property type="component" value="Chromosome X"/>
</dbReference>
<accession>A0A6P8L5H6</accession>
<dbReference type="AlphaFoldDB" id="A0A6P8L5H6"/>
<dbReference type="GO" id="GO:0005739">
    <property type="term" value="C:mitochondrion"/>
    <property type="evidence" value="ECO:0007669"/>
    <property type="project" value="TreeGrafter"/>
</dbReference>
<comment type="catalytic activity">
    <reaction evidence="2 10">
        <text>(6R)-NADPHX = (6S)-NADPHX</text>
        <dbReference type="Rhea" id="RHEA:32227"/>
        <dbReference type="ChEBI" id="CHEBI:64076"/>
        <dbReference type="ChEBI" id="CHEBI:64077"/>
        <dbReference type="EC" id="5.1.99.6"/>
    </reaction>
</comment>
<comment type="similarity">
    <text evidence="10">Belongs to the NnrE/AIBP family.</text>
</comment>
<evidence type="ECO:0000256" key="5">
    <source>
        <dbReference type="ARBA" id="ARBA00022741"/>
    </source>
</evidence>
<evidence type="ECO:0000313" key="12">
    <source>
        <dbReference type="Proteomes" id="UP000515162"/>
    </source>
</evidence>
<organism evidence="12 13">
    <name type="scientific">Drosophila mauritiana</name>
    <name type="common">Fruit fly</name>
    <dbReference type="NCBI Taxonomy" id="7226"/>
    <lineage>
        <taxon>Eukaryota</taxon>
        <taxon>Metazoa</taxon>
        <taxon>Ecdysozoa</taxon>
        <taxon>Arthropoda</taxon>
        <taxon>Hexapoda</taxon>
        <taxon>Insecta</taxon>
        <taxon>Pterygota</taxon>
        <taxon>Neoptera</taxon>
        <taxon>Endopterygota</taxon>
        <taxon>Diptera</taxon>
        <taxon>Brachycera</taxon>
        <taxon>Muscomorpha</taxon>
        <taxon>Ephydroidea</taxon>
        <taxon>Drosophilidae</taxon>
        <taxon>Drosophila</taxon>
        <taxon>Sophophora</taxon>
    </lineage>
</organism>
<evidence type="ECO:0000256" key="1">
    <source>
        <dbReference type="ARBA" id="ARBA00000013"/>
    </source>
</evidence>
<comment type="catalytic activity">
    <reaction evidence="1 10">
        <text>(6R)-NADHX = (6S)-NADHX</text>
        <dbReference type="Rhea" id="RHEA:32215"/>
        <dbReference type="ChEBI" id="CHEBI:64074"/>
        <dbReference type="ChEBI" id="CHEBI:64075"/>
        <dbReference type="EC" id="5.1.99.6"/>
    </reaction>
</comment>
<dbReference type="EC" id="5.1.99.6" evidence="3 10"/>
<dbReference type="GO" id="GO:0000166">
    <property type="term" value="F:nucleotide binding"/>
    <property type="evidence" value="ECO:0007669"/>
    <property type="project" value="UniProtKB-KW"/>
</dbReference>
<reference evidence="13" key="1">
    <citation type="submission" date="2025-08" db="UniProtKB">
        <authorList>
            <consortium name="RefSeq"/>
        </authorList>
    </citation>
    <scope>IDENTIFICATION</scope>
    <source>
        <strain evidence="13">Mau12</strain>
        <tissue evidence="13">Whole Body</tissue>
    </source>
</reference>